<evidence type="ECO:0000313" key="2">
    <source>
        <dbReference type="Proteomes" id="UP001153269"/>
    </source>
</evidence>
<accession>A0A9N7UNK3</accession>
<proteinExistence type="predicted"/>
<gene>
    <name evidence="1" type="ORF">PLEPLA_LOCUS22153</name>
</gene>
<dbReference type="Proteomes" id="UP001153269">
    <property type="component" value="Unassembled WGS sequence"/>
</dbReference>
<keyword evidence="2" id="KW-1185">Reference proteome</keyword>
<dbReference type="AlphaFoldDB" id="A0A9N7UNK3"/>
<organism evidence="1 2">
    <name type="scientific">Pleuronectes platessa</name>
    <name type="common">European plaice</name>
    <dbReference type="NCBI Taxonomy" id="8262"/>
    <lineage>
        <taxon>Eukaryota</taxon>
        <taxon>Metazoa</taxon>
        <taxon>Chordata</taxon>
        <taxon>Craniata</taxon>
        <taxon>Vertebrata</taxon>
        <taxon>Euteleostomi</taxon>
        <taxon>Actinopterygii</taxon>
        <taxon>Neopterygii</taxon>
        <taxon>Teleostei</taxon>
        <taxon>Neoteleostei</taxon>
        <taxon>Acanthomorphata</taxon>
        <taxon>Carangaria</taxon>
        <taxon>Pleuronectiformes</taxon>
        <taxon>Pleuronectoidei</taxon>
        <taxon>Pleuronectidae</taxon>
        <taxon>Pleuronectes</taxon>
    </lineage>
</organism>
<sequence length="122" mass="13419">MWPQLQPWICRRLGKGTQGKGSNQGCPNYGPQANCGPQYSLTEYKNKDISANVGLQVDEGKAITVLRAAEAHGTIIRPLNQSMAQVENVRSPRLHLTPCYYVLDCLSGHLCTACTTLSCLLW</sequence>
<comment type="caution">
    <text evidence="1">The sequence shown here is derived from an EMBL/GenBank/DDBJ whole genome shotgun (WGS) entry which is preliminary data.</text>
</comment>
<evidence type="ECO:0000313" key="1">
    <source>
        <dbReference type="EMBL" id="CAB1434071.1"/>
    </source>
</evidence>
<protein>
    <submittedName>
        <fullName evidence="1">Uncharacterized protein</fullName>
    </submittedName>
</protein>
<name>A0A9N7UNK3_PLEPL</name>
<dbReference type="EMBL" id="CADEAL010001627">
    <property type="protein sequence ID" value="CAB1434071.1"/>
    <property type="molecule type" value="Genomic_DNA"/>
</dbReference>
<reference evidence="1" key="1">
    <citation type="submission" date="2020-03" db="EMBL/GenBank/DDBJ databases">
        <authorList>
            <person name="Weist P."/>
        </authorList>
    </citation>
    <scope>NUCLEOTIDE SEQUENCE</scope>
</reference>